<proteinExistence type="predicted"/>
<accession>A0A0F9GT60</accession>
<dbReference type="AlphaFoldDB" id="A0A0F9GT60"/>
<organism evidence="2">
    <name type="scientific">marine sediment metagenome</name>
    <dbReference type="NCBI Taxonomy" id="412755"/>
    <lineage>
        <taxon>unclassified sequences</taxon>
        <taxon>metagenomes</taxon>
        <taxon>ecological metagenomes</taxon>
    </lineage>
</organism>
<dbReference type="EMBL" id="LAZR01019092">
    <property type="protein sequence ID" value="KKL93816.1"/>
    <property type="molecule type" value="Genomic_DNA"/>
</dbReference>
<reference evidence="2" key="1">
    <citation type="journal article" date="2015" name="Nature">
        <title>Complex archaea that bridge the gap between prokaryotes and eukaryotes.</title>
        <authorList>
            <person name="Spang A."/>
            <person name="Saw J.H."/>
            <person name="Jorgensen S.L."/>
            <person name="Zaremba-Niedzwiedzka K."/>
            <person name="Martijn J."/>
            <person name="Lind A.E."/>
            <person name="van Eijk R."/>
            <person name="Schleper C."/>
            <person name="Guy L."/>
            <person name="Ettema T.J."/>
        </authorList>
    </citation>
    <scope>NUCLEOTIDE SEQUENCE</scope>
</reference>
<name>A0A0F9GT60_9ZZZZ</name>
<keyword evidence="1" id="KW-0472">Membrane</keyword>
<keyword evidence="1" id="KW-0812">Transmembrane</keyword>
<feature type="transmembrane region" description="Helical" evidence="1">
    <location>
        <begin position="53"/>
        <end position="69"/>
    </location>
</feature>
<evidence type="ECO:0000313" key="2">
    <source>
        <dbReference type="EMBL" id="KKL93816.1"/>
    </source>
</evidence>
<protein>
    <submittedName>
        <fullName evidence="2">Uncharacterized protein</fullName>
    </submittedName>
</protein>
<gene>
    <name evidence="2" type="ORF">LCGC14_1870930</name>
</gene>
<evidence type="ECO:0000256" key="1">
    <source>
        <dbReference type="SAM" id="Phobius"/>
    </source>
</evidence>
<sequence length="79" mass="8810">MNGMERAPRTPEKPFYKSKALWGPVIALFALMSDMRGWGSVDQAALLGFVDQVMTYGGVALGFYGRVVAQEKLVLRMKR</sequence>
<comment type="caution">
    <text evidence="2">The sequence shown here is derived from an EMBL/GenBank/DDBJ whole genome shotgun (WGS) entry which is preliminary data.</text>
</comment>
<keyword evidence="1" id="KW-1133">Transmembrane helix</keyword>